<dbReference type="Gene3D" id="1.10.3720.10">
    <property type="entry name" value="MetI-like"/>
    <property type="match status" value="1"/>
</dbReference>
<evidence type="ECO:0000313" key="9">
    <source>
        <dbReference type="EMBL" id="MBY4797146.1"/>
    </source>
</evidence>
<feature type="transmembrane region" description="Helical" evidence="7">
    <location>
        <begin position="29"/>
        <end position="50"/>
    </location>
</feature>
<sequence length="284" mass="30867">MSQAGEAPRSIRDALYEEPGPKMRRRIRIGTAGAAVVVAALAVLIVRQFWITGQLDEGYWAFFTWPSTWAFLFSGFRGTLSVSLVAAAIALVLGFLLMLGRISAPRPIAAICRVATDFFRGVPSLLLIYFFFLVVPQYGIKLPAFWMITLPVALGASGVLAEVLRAGINAVPAGQTEAALSIGMRPFRALMLIVVPQGVRYVIPSLISQLVVVVKDTTLAYVVSYPDLLQNGRVLITNYDALVSTYFVIAVIYILLNYAINHVAVTMARRSGQERADDLAASAL</sequence>
<gene>
    <name evidence="9" type="ORF">K6V98_02045</name>
</gene>
<keyword evidence="6 7" id="KW-0472">Membrane</keyword>
<dbReference type="NCBIfam" id="TIGR01726">
    <property type="entry name" value="HEQRo_perm_3TM"/>
    <property type="match status" value="1"/>
</dbReference>
<keyword evidence="2 7" id="KW-0813">Transport</keyword>
<evidence type="ECO:0000256" key="3">
    <source>
        <dbReference type="ARBA" id="ARBA00022475"/>
    </source>
</evidence>
<evidence type="ECO:0000256" key="7">
    <source>
        <dbReference type="RuleBase" id="RU363032"/>
    </source>
</evidence>
<feature type="transmembrane region" description="Helical" evidence="7">
    <location>
        <begin position="118"/>
        <end position="138"/>
    </location>
</feature>
<feature type="transmembrane region" description="Helical" evidence="7">
    <location>
        <begin position="189"/>
        <end position="214"/>
    </location>
</feature>
<keyword evidence="3" id="KW-1003">Cell membrane</keyword>
<dbReference type="Pfam" id="PF00528">
    <property type="entry name" value="BPD_transp_1"/>
    <property type="match status" value="1"/>
</dbReference>
<name>A0ABS7MIE7_9ACTN</name>
<evidence type="ECO:0000256" key="1">
    <source>
        <dbReference type="ARBA" id="ARBA00004651"/>
    </source>
</evidence>
<comment type="caution">
    <text evidence="9">The sequence shown here is derived from an EMBL/GenBank/DDBJ whole genome shotgun (WGS) entry which is preliminary data.</text>
</comment>
<accession>A0ABS7MIE7</accession>
<evidence type="ECO:0000256" key="4">
    <source>
        <dbReference type="ARBA" id="ARBA00022692"/>
    </source>
</evidence>
<feature type="transmembrane region" description="Helical" evidence="7">
    <location>
        <begin position="70"/>
        <end position="97"/>
    </location>
</feature>
<dbReference type="SUPFAM" id="SSF161098">
    <property type="entry name" value="MetI-like"/>
    <property type="match status" value="1"/>
</dbReference>
<evidence type="ECO:0000256" key="5">
    <source>
        <dbReference type="ARBA" id="ARBA00022989"/>
    </source>
</evidence>
<comment type="similarity">
    <text evidence="7">Belongs to the binding-protein-dependent transport system permease family.</text>
</comment>
<dbReference type="EMBL" id="JAIMFO010000004">
    <property type="protein sequence ID" value="MBY4797146.1"/>
    <property type="molecule type" value="Genomic_DNA"/>
</dbReference>
<dbReference type="PANTHER" id="PTHR30614:SF21">
    <property type="entry name" value="AMINO ACID ABC TRANSPORTER PERMEASE"/>
    <property type="match status" value="1"/>
</dbReference>
<dbReference type="InterPro" id="IPR043429">
    <property type="entry name" value="ArtM/GltK/GlnP/TcyL/YhdX-like"/>
</dbReference>
<keyword evidence="5 7" id="KW-1133">Transmembrane helix</keyword>
<evidence type="ECO:0000256" key="6">
    <source>
        <dbReference type="ARBA" id="ARBA00023136"/>
    </source>
</evidence>
<organism evidence="9 10">
    <name type="scientific">Collinsella ureilytica</name>
    <dbReference type="NCBI Taxonomy" id="2869515"/>
    <lineage>
        <taxon>Bacteria</taxon>
        <taxon>Bacillati</taxon>
        <taxon>Actinomycetota</taxon>
        <taxon>Coriobacteriia</taxon>
        <taxon>Coriobacteriales</taxon>
        <taxon>Coriobacteriaceae</taxon>
        <taxon>Collinsella</taxon>
    </lineage>
</organism>
<feature type="transmembrane region" description="Helical" evidence="7">
    <location>
        <begin position="234"/>
        <end position="260"/>
    </location>
</feature>
<keyword evidence="10" id="KW-1185">Reference proteome</keyword>
<evidence type="ECO:0000259" key="8">
    <source>
        <dbReference type="PROSITE" id="PS50928"/>
    </source>
</evidence>
<dbReference type="CDD" id="cd06261">
    <property type="entry name" value="TM_PBP2"/>
    <property type="match status" value="1"/>
</dbReference>
<dbReference type="InterPro" id="IPR010065">
    <property type="entry name" value="AA_ABC_transptr_permease_3TM"/>
</dbReference>
<proteinExistence type="inferred from homology"/>
<comment type="subcellular location">
    <subcellularLocation>
        <location evidence="1 7">Cell membrane</location>
        <topology evidence="1 7">Multi-pass membrane protein</topology>
    </subcellularLocation>
</comment>
<dbReference type="InterPro" id="IPR000515">
    <property type="entry name" value="MetI-like"/>
</dbReference>
<dbReference type="PROSITE" id="PS50928">
    <property type="entry name" value="ABC_TM1"/>
    <property type="match status" value="1"/>
</dbReference>
<keyword evidence="4 7" id="KW-0812">Transmembrane</keyword>
<evidence type="ECO:0000313" key="10">
    <source>
        <dbReference type="Proteomes" id="UP000700908"/>
    </source>
</evidence>
<dbReference type="Proteomes" id="UP000700908">
    <property type="component" value="Unassembled WGS sequence"/>
</dbReference>
<dbReference type="InterPro" id="IPR035906">
    <property type="entry name" value="MetI-like_sf"/>
</dbReference>
<feature type="transmembrane region" description="Helical" evidence="7">
    <location>
        <begin position="144"/>
        <end position="168"/>
    </location>
</feature>
<reference evidence="9 10" key="1">
    <citation type="submission" date="2021-08" db="EMBL/GenBank/DDBJ databases">
        <title>Collinsella faecalis sp. nov. isolated from swine faeces.</title>
        <authorList>
            <person name="Oh B.S."/>
            <person name="Lee J.H."/>
        </authorList>
    </citation>
    <scope>NUCLEOTIDE SEQUENCE [LARGE SCALE GENOMIC DNA]</scope>
    <source>
        <strain evidence="9 10">AGMB00827</strain>
    </source>
</reference>
<evidence type="ECO:0000256" key="2">
    <source>
        <dbReference type="ARBA" id="ARBA00022448"/>
    </source>
</evidence>
<dbReference type="PANTHER" id="PTHR30614">
    <property type="entry name" value="MEMBRANE COMPONENT OF AMINO ACID ABC TRANSPORTER"/>
    <property type="match status" value="1"/>
</dbReference>
<dbReference type="RefSeq" id="WP_222198877.1">
    <property type="nucleotide sequence ID" value="NZ_JAIMFO010000004.1"/>
</dbReference>
<protein>
    <submittedName>
        <fullName evidence="9">Amino acid ABC transporter permease</fullName>
    </submittedName>
</protein>
<feature type="domain" description="ABC transmembrane type-1" evidence="8">
    <location>
        <begin position="76"/>
        <end position="264"/>
    </location>
</feature>